<evidence type="ECO:0000313" key="3">
    <source>
        <dbReference type="EMBL" id="CCI55320.1"/>
    </source>
</evidence>
<protein>
    <submittedName>
        <fullName evidence="3">PH01B001I13.16 protein</fullName>
    </submittedName>
</protein>
<proteinExistence type="predicted"/>
<evidence type="ECO:0000256" key="1">
    <source>
        <dbReference type="SAM" id="MobiDB-lite"/>
    </source>
</evidence>
<evidence type="ECO:0000259" key="2">
    <source>
        <dbReference type="Pfam" id="PF00646"/>
    </source>
</evidence>
<feature type="region of interest" description="Disordered" evidence="1">
    <location>
        <begin position="80"/>
        <end position="99"/>
    </location>
</feature>
<accession>L0P201</accession>
<gene>
    <name evidence="3" type="primary">PH01B001I13.16</name>
</gene>
<dbReference type="InterPro" id="IPR036047">
    <property type="entry name" value="F-box-like_dom_sf"/>
</dbReference>
<organism evidence="3">
    <name type="scientific">Phyllostachys edulis</name>
    <name type="common">Tortoise shell bamboo</name>
    <name type="synonym">Bambusa edulis</name>
    <dbReference type="NCBI Taxonomy" id="38705"/>
    <lineage>
        <taxon>Eukaryota</taxon>
        <taxon>Viridiplantae</taxon>
        <taxon>Streptophyta</taxon>
        <taxon>Embryophyta</taxon>
        <taxon>Tracheophyta</taxon>
        <taxon>Spermatophyta</taxon>
        <taxon>Magnoliopsida</taxon>
        <taxon>Liliopsida</taxon>
        <taxon>Poales</taxon>
        <taxon>Poaceae</taxon>
        <taxon>BOP clade</taxon>
        <taxon>Bambusoideae</taxon>
        <taxon>Arundinarodae</taxon>
        <taxon>Arundinarieae</taxon>
        <taxon>Arundinariinae</taxon>
        <taxon>Phyllostachys</taxon>
    </lineage>
</organism>
<dbReference type="Pfam" id="PF00646">
    <property type="entry name" value="F-box"/>
    <property type="match status" value="1"/>
</dbReference>
<reference evidence="3" key="1">
    <citation type="submission" date="2012-05" db="EMBL/GenBank/DDBJ databases">
        <authorList>
            <person name="Han B."/>
            <person name="Lu Y."/>
            <person name="Feng Q."/>
            <person name="Zhao Q."/>
            <person name="Lu T.T."/>
            <person name="Li Y."/>
            <person name="Liu K.Y."/>
            <person name="Huang X.H."/>
            <person name="Fan D.L."/>
            <person name="Weng Q.J."/>
            <person name="Zhang L."/>
            <person name="Lu Y.Q."/>
            <person name="Guo Y.L."/>
            <person name="Li W.J."/>
            <person name="Zhou C.C."/>
            <person name="Lu H.Y."/>
            <person name="Huang T."/>
            <person name="Zhu C.R."/>
            <person name="Zhao Y."/>
            <person name="Hu T."/>
            <person name="Yao N."/>
        </authorList>
    </citation>
    <scope>NUCLEOTIDE SEQUENCE</scope>
</reference>
<dbReference type="InterPro" id="IPR001810">
    <property type="entry name" value="F-box_dom"/>
</dbReference>
<dbReference type="SUPFAM" id="SSF81383">
    <property type="entry name" value="F-box domain"/>
    <property type="match status" value="1"/>
</dbReference>
<dbReference type="AlphaFoldDB" id="L0P201"/>
<dbReference type="PANTHER" id="PTHR33110">
    <property type="entry name" value="F-BOX/KELCH-REPEAT PROTEIN-RELATED"/>
    <property type="match status" value="1"/>
</dbReference>
<sequence length="122" mass="13741">MASGWAHLPDDLLDMVAQRTTGIKDYVRLRAVCKSWRFFLRPKSRPPWLIPPLRSVQRELHQGLLERLQRDSSWRCRTQEASGAVARPRAADRSVAAQAGHAPGRGLGILALHGGGVRERWQ</sequence>
<name>L0P201_PHYED</name>
<dbReference type="EMBL" id="FO203437">
    <property type="protein sequence ID" value="CCI55320.1"/>
    <property type="molecule type" value="Genomic_DNA"/>
</dbReference>
<dbReference type="Gene3D" id="1.20.1280.50">
    <property type="match status" value="1"/>
</dbReference>
<feature type="domain" description="F-box" evidence="2">
    <location>
        <begin position="5"/>
        <end position="40"/>
    </location>
</feature>